<evidence type="ECO:0000313" key="2">
    <source>
        <dbReference type="Proteomes" id="UP000054776"/>
    </source>
</evidence>
<gene>
    <name evidence="1" type="ORF">T01_11949</name>
</gene>
<name>A0A0V0YL85_TRISP</name>
<dbReference type="Proteomes" id="UP000054776">
    <property type="component" value="Unassembled WGS sequence"/>
</dbReference>
<sequence>MWHHKHPITLTLMEYDISPDSALTVTASRLF</sequence>
<reference evidence="1 2" key="1">
    <citation type="submission" date="2015-01" db="EMBL/GenBank/DDBJ databases">
        <title>Evolution of Trichinella species and genotypes.</title>
        <authorList>
            <person name="Korhonen P.K."/>
            <person name="Edoardo P."/>
            <person name="Giuseppe L.R."/>
            <person name="Gasser R.B."/>
        </authorList>
    </citation>
    <scope>NUCLEOTIDE SEQUENCE [LARGE SCALE GENOMIC DNA]</scope>
    <source>
        <strain evidence="1">ISS3</strain>
    </source>
</reference>
<dbReference type="InParanoid" id="A0A0V0YL85"/>
<dbReference type="AlphaFoldDB" id="A0A0V0YL85"/>
<dbReference type="EMBL" id="JYDH01006671">
    <property type="protein sequence ID" value="KRY01090.1"/>
    <property type="molecule type" value="Genomic_DNA"/>
</dbReference>
<accession>A0A0V0YL85</accession>
<keyword evidence="2" id="KW-1185">Reference proteome</keyword>
<comment type="caution">
    <text evidence="1">The sequence shown here is derived from an EMBL/GenBank/DDBJ whole genome shotgun (WGS) entry which is preliminary data.</text>
</comment>
<proteinExistence type="predicted"/>
<organism evidence="1 2">
    <name type="scientific">Trichinella spiralis</name>
    <name type="common">Trichina worm</name>
    <dbReference type="NCBI Taxonomy" id="6334"/>
    <lineage>
        <taxon>Eukaryota</taxon>
        <taxon>Metazoa</taxon>
        <taxon>Ecdysozoa</taxon>
        <taxon>Nematoda</taxon>
        <taxon>Enoplea</taxon>
        <taxon>Dorylaimia</taxon>
        <taxon>Trichinellida</taxon>
        <taxon>Trichinellidae</taxon>
        <taxon>Trichinella</taxon>
    </lineage>
</organism>
<protein>
    <submittedName>
        <fullName evidence="1">Uncharacterized protein</fullName>
    </submittedName>
</protein>
<evidence type="ECO:0000313" key="1">
    <source>
        <dbReference type="EMBL" id="KRY01090.1"/>
    </source>
</evidence>